<evidence type="ECO:0000256" key="1">
    <source>
        <dbReference type="SAM" id="MobiDB-lite"/>
    </source>
</evidence>
<evidence type="ECO:0000313" key="2">
    <source>
        <dbReference type="EMBL" id="KAF3284233.1"/>
    </source>
</evidence>
<accession>A0A7C8RI94</accession>
<comment type="caution">
    <text evidence="2">The sequence shown here is derived from an EMBL/GenBank/DDBJ whole genome shotgun (WGS) entry which is preliminary data.</text>
</comment>
<name>A0A7C8RI94_ORBOL</name>
<feature type="region of interest" description="Disordered" evidence="1">
    <location>
        <begin position="1"/>
        <end position="45"/>
    </location>
</feature>
<dbReference type="Proteomes" id="UP000474640">
    <property type="component" value="Unassembled WGS sequence"/>
</dbReference>
<evidence type="ECO:0000313" key="3">
    <source>
        <dbReference type="Proteomes" id="UP000474640"/>
    </source>
</evidence>
<organism evidence="2 3">
    <name type="scientific">Orbilia oligospora</name>
    <name type="common">Nematode-trapping fungus</name>
    <name type="synonym">Arthrobotrys oligospora</name>
    <dbReference type="NCBI Taxonomy" id="2813651"/>
    <lineage>
        <taxon>Eukaryota</taxon>
        <taxon>Fungi</taxon>
        <taxon>Dikarya</taxon>
        <taxon>Ascomycota</taxon>
        <taxon>Pezizomycotina</taxon>
        <taxon>Orbiliomycetes</taxon>
        <taxon>Orbiliales</taxon>
        <taxon>Orbiliaceae</taxon>
        <taxon>Orbilia</taxon>
    </lineage>
</organism>
<sequence>MSSTLRHRKTSSEPNQPSISHNHQNHNHNHKHPQEPSLMEQSSSNIRQVQVTALSLTSLLTTLTTTEGITTTARKLYTYPTKRLSSSDLFRRSRSDVEDVVITSSSSNSGAITPPPDYEEESLALTTQSTPSSSSSSSAISLQNIISTTQKPEDPSLVSAKFAMQGHNLLSLSLAEPANSSFRRHLYLDSLTYLLRALPSDLSPSETTQLISSLPPAVVESLEPVTTEGGIPQKRVYEHPTIHYFLLVLTATTVSSIRNLTPHLKSLAQSTWEYNLRYRVAERGYDRVRKTVDGGFAFWKAVAEWVMFDAEDDRSIRENEGMVMVNNGRKLRYGGGVVRDVGKYAGGVIRSGVGGMVEGFVEGMK</sequence>
<gene>
    <name evidence="2" type="ORF">TWF970_011455</name>
</gene>
<feature type="region of interest" description="Disordered" evidence="1">
    <location>
        <begin position="95"/>
        <end position="138"/>
    </location>
</feature>
<reference evidence="2 3" key="1">
    <citation type="submission" date="2020-01" db="EMBL/GenBank/DDBJ databases">
        <authorList>
            <person name="Palmer J.M."/>
        </authorList>
    </citation>
    <scope>NUCLEOTIDE SEQUENCE [LARGE SCALE GENOMIC DNA]</scope>
    <source>
        <strain evidence="2 3">TWF970</strain>
    </source>
</reference>
<dbReference type="AlphaFoldDB" id="A0A7C8RI94"/>
<dbReference type="EMBL" id="JAABOJ010000009">
    <property type="protein sequence ID" value="KAF3284233.1"/>
    <property type="molecule type" value="Genomic_DNA"/>
</dbReference>
<feature type="compositionally biased region" description="Polar residues" evidence="1">
    <location>
        <begin position="102"/>
        <end position="111"/>
    </location>
</feature>
<feature type="compositionally biased region" description="Low complexity" evidence="1">
    <location>
        <begin position="123"/>
        <end position="138"/>
    </location>
</feature>
<proteinExistence type="predicted"/>
<protein>
    <submittedName>
        <fullName evidence="2">Uncharacterized protein</fullName>
    </submittedName>
</protein>
<dbReference type="OrthoDB" id="190201at2759"/>